<keyword evidence="6" id="KW-0695">RNA-directed DNA polymerase</keyword>
<dbReference type="EMBL" id="JAVRJZ010000021">
    <property type="protein sequence ID" value="KAK2705231.1"/>
    <property type="molecule type" value="Genomic_DNA"/>
</dbReference>
<dbReference type="SUPFAM" id="SSF56672">
    <property type="entry name" value="DNA/RNA polymerases"/>
    <property type="match status" value="1"/>
</dbReference>
<dbReference type="Pfam" id="PF17917">
    <property type="entry name" value="RT_RNaseH"/>
    <property type="match status" value="1"/>
</dbReference>
<evidence type="ECO:0000256" key="1">
    <source>
        <dbReference type="ARBA" id="ARBA00022679"/>
    </source>
</evidence>
<feature type="domain" description="Reverse transcriptase RNase H-like" evidence="7">
    <location>
        <begin position="1"/>
        <end position="54"/>
    </location>
</feature>
<evidence type="ECO:0000313" key="8">
    <source>
        <dbReference type="EMBL" id="KAK2705231.1"/>
    </source>
</evidence>
<keyword evidence="3" id="KW-0540">Nuclease</keyword>
<keyword evidence="2" id="KW-0548">Nucleotidyltransferase</keyword>
<keyword evidence="4" id="KW-0255">Endonuclease</keyword>
<dbReference type="Proteomes" id="UP001187531">
    <property type="component" value="Unassembled WGS sequence"/>
</dbReference>
<name>A0AA88HD12_ARTSF</name>
<dbReference type="GO" id="GO:0003964">
    <property type="term" value="F:RNA-directed DNA polymerase activity"/>
    <property type="evidence" value="ECO:0007669"/>
    <property type="project" value="UniProtKB-KW"/>
</dbReference>
<dbReference type="InterPro" id="IPR050951">
    <property type="entry name" value="Retrovirus_Pol_polyprotein"/>
</dbReference>
<comment type="caution">
    <text evidence="8">The sequence shown here is derived from an EMBL/GenBank/DDBJ whole genome shotgun (WGS) entry which is preliminary data.</text>
</comment>
<dbReference type="InterPro" id="IPR041373">
    <property type="entry name" value="RT_RNaseH"/>
</dbReference>
<evidence type="ECO:0000256" key="6">
    <source>
        <dbReference type="ARBA" id="ARBA00022918"/>
    </source>
</evidence>
<evidence type="ECO:0000259" key="7">
    <source>
        <dbReference type="Pfam" id="PF17917"/>
    </source>
</evidence>
<proteinExistence type="predicted"/>
<accession>A0AA88HD12</accession>
<dbReference type="GO" id="GO:0004519">
    <property type="term" value="F:endonuclease activity"/>
    <property type="evidence" value="ECO:0007669"/>
    <property type="project" value="UniProtKB-KW"/>
</dbReference>
<evidence type="ECO:0000256" key="4">
    <source>
        <dbReference type="ARBA" id="ARBA00022759"/>
    </source>
</evidence>
<dbReference type="AlphaFoldDB" id="A0AA88HD12"/>
<protein>
    <recommendedName>
        <fullName evidence="7">Reverse transcriptase RNase H-like domain-containing protein</fullName>
    </recommendedName>
</protein>
<keyword evidence="9" id="KW-1185">Reference proteome</keyword>
<reference evidence="8" key="1">
    <citation type="submission" date="2023-07" db="EMBL/GenBank/DDBJ databases">
        <title>Chromosome-level genome assembly of Artemia franciscana.</title>
        <authorList>
            <person name="Jo E."/>
        </authorList>
    </citation>
    <scope>NUCLEOTIDE SEQUENCE</scope>
    <source>
        <tissue evidence="8">Whole body</tissue>
    </source>
</reference>
<dbReference type="InterPro" id="IPR043502">
    <property type="entry name" value="DNA/RNA_pol_sf"/>
</dbReference>
<keyword evidence="1" id="KW-0808">Transferase</keyword>
<sequence length="104" mass="12226">MYAIVYRLKHFHHYIHGWKLTVTIDHRPLETILSKPLHQAPTRLQRMMIQTQPYDLEVIYSPGSNIPVADALLRLHLPDTDFQMQRDIKAYVEFATANSRKSIN</sequence>
<organism evidence="8 9">
    <name type="scientific">Artemia franciscana</name>
    <name type="common">Brine shrimp</name>
    <name type="synonym">Artemia sanfranciscana</name>
    <dbReference type="NCBI Taxonomy" id="6661"/>
    <lineage>
        <taxon>Eukaryota</taxon>
        <taxon>Metazoa</taxon>
        <taxon>Ecdysozoa</taxon>
        <taxon>Arthropoda</taxon>
        <taxon>Crustacea</taxon>
        <taxon>Branchiopoda</taxon>
        <taxon>Anostraca</taxon>
        <taxon>Artemiidae</taxon>
        <taxon>Artemia</taxon>
    </lineage>
</organism>
<evidence type="ECO:0000256" key="5">
    <source>
        <dbReference type="ARBA" id="ARBA00022801"/>
    </source>
</evidence>
<dbReference type="PANTHER" id="PTHR37984:SF5">
    <property type="entry name" value="PROTEIN NYNRIN-LIKE"/>
    <property type="match status" value="1"/>
</dbReference>
<dbReference type="GO" id="GO:0016787">
    <property type="term" value="F:hydrolase activity"/>
    <property type="evidence" value="ECO:0007669"/>
    <property type="project" value="UniProtKB-KW"/>
</dbReference>
<keyword evidence="5" id="KW-0378">Hydrolase</keyword>
<dbReference type="PANTHER" id="PTHR37984">
    <property type="entry name" value="PROTEIN CBG26694"/>
    <property type="match status" value="1"/>
</dbReference>
<gene>
    <name evidence="8" type="ORF">QYM36_017317</name>
</gene>
<evidence type="ECO:0000256" key="3">
    <source>
        <dbReference type="ARBA" id="ARBA00022722"/>
    </source>
</evidence>
<evidence type="ECO:0000256" key="2">
    <source>
        <dbReference type="ARBA" id="ARBA00022695"/>
    </source>
</evidence>
<evidence type="ECO:0000313" key="9">
    <source>
        <dbReference type="Proteomes" id="UP001187531"/>
    </source>
</evidence>